<evidence type="ECO:0000256" key="1">
    <source>
        <dbReference type="SAM" id="MobiDB-lite"/>
    </source>
</evidence>
<comment type="caution">
    <text evidence="3">The sequence shown here is derived from an EMBL/GenBank/DDBJ whole genome shotgun (WGS) entry which is preliminary data.</text>
</comment>
<evidence type="ECO:0000313" key="4">
    <source>
        <dbReference type="Proteomes" id="UP000672602"/>
    </source>
</evidence>
<dbReference type="AlphaFoldDB" id="A0A8J7V1W2"/>
<name>A0A8J7V1W2_9PROT</name>
<evidence type="ECO:0000256" key="2">
    <source>
        <dbReference type="SAM" id="SignalP"/>
    </source>
</evidence>
<feature type="signal peptide" evidence="2">
    <location>
        <begin position="1"/>
        <end position="19"/>
    </location>
</feature>
<organism evidence="3 4">
    <name type="scientific">Marivibrio halodurans</name>
    <dbReference type="NCBI Taxonomy" id="2039722"/>
    <lineage>
        <taxon>Bacteria</taxon>
        <taxon>Pseudomonadati</taxon>
        <taxon>Pseudomonadota</taxon>
        <taxon>Alphaproteobacteria</taxon>
        <taxon>Rhodospirillales</taxon>
        <taxon>Rhodospirillaceae</taxon>
        <taxon>Marivibrio</taxon>
    </lineage>
</organism>
<reference evidence="3" key="1">
    <citation type="submission" date="2021-04" db="EMBL/GenBank/DDBJ databases">
        <authorList>
            <person name="Zhang D.-C."/>
        </authorList>
    </citation>
    <scope>NUCLEOTIDE SEQUENCE</scope>
    <source>
        <strain evidence="3">CGMCC 1.15697</strain>
    </source>
</reference>
<dbReference type="PROSITE" id="PS51257">
    <property type="entry name" value="PROKAR_LIPOPROTEIN"/>
    <property type="match status" value="1"/>
</dbReference>
<protein>
    <submittedName>
        <fullName evidence="3">Uncharacterized protein</fullName>
    </submittedName>
</protein>
<keyword evidence="2" id="KW-0732">Signal</keyword>
<proteinExistence type="predicted"/>
<dbReference type="EMBL" id="JAGMWN010000003">
    <property type="protein sequence ID" value="MBP5856755.1"/>
    <property type="molecule type" value="Genomic_DNA"/>
</dbReference>
<dbReference type="Proteomes" id="UP000672602">
    <property type="component" value="Unassembled WGS sequence"/>
</dbReference>
<gene>
    <name evidence="3" type="ORF">KAJ83_07025</name>
</gene>
<dbReference type="RefSeq" id="WP_210681349.1">
    <property type="nucleotide sequence ID" value="NZ_JAGMWN010000003.1"/>
</dbReference>
<evidence type="ECO:0000313" key="3">
    <source>
        <dbReference type="EMBL" id="MBP5856755.1"/>
    </source>
</evidence>
<keyword evidence="4" id="KW-1185">Reference proteome</keyword>
<accession>A0A8J7V1W2</accession>
<feature type="region of interest" description="Disordered" evidence="1">
    <location>
        <begin position="157"/>
        <end position="179"/>
    </location>
</feature>
<sequence>MPNAAARAGRAVLSALALATLAGCSGLEHDPYFNPELMVRQAPMVAGNTYDRQNALQIIFPDSERINISYEYELDGEVSIDAPGMFGGSGWLYYDIQPSVPARFVILHLIESEEGYEIPRGDTLRLGQRRFYALDYCISGWHGDVEETADIEVDQAEPDGAETGGAESDRTAGSGIGPDPQIVPYLRKIEEEGYPLSRDIYVRRFIPRNADSGGRRTVIVVVRDITRDGYSCERIGDIRAPESESMTETISNFQKDASGSFEIMG</sequence>
<feature type="chain" id="PRO_5035224126" evidence="2">
    <location>
        <begin position="20"/>
        <end position="265"/>
    </location>
</feature>